<feature type="signal peptide" evidence="1">
    <location>
        <begin position="1"/>
        <end position="23"/>
    </location>
</feature>
<accession>A0ABN6NAL6</accession>
<dbReference type="PANTHER" id="PTHR39425:SF1">
    <property type="entry name" value="CYTOCHROME C7-LIKE DOMAIN-CONTAINING PROTEIN"/>
    <property type="match status" value="1"/>
</dbReference>
<protein>
    <recommendedName>
        <fullName evidence="2">Doubled CXXCH motif domain-containing protein</fullName>
    </recommendedName>
</protein>
<dbReference type="InterPro" id="IPR010177">
    <property type="entry name" value="Paired_CXXCH_1"/>
</dbReference>
<evidence type="ECO:0000256" key="1">
    <source>
        <dbReference type="SAM" id="SignalP"/>
    </source>
</evidence>
<dbReference type="Pfam" id="PF09699">
    <property type="entry name" value="Paired_CXXCH_1"/>
    <property type="match status" value="4"/>
</dbReference>
<sequence length="364" mass="39544">MRSRHRAVQLALVSLLLPTLALAAPAPAKKGAPAPSTGTLRTAFVGKGGPLPHGVKVGWSHAAYENGDCSICHVNKDVKNPGALKASVNDLCFQCHEEFNAVMNRQVKHPPAVERCTNCHNAHNATEKKLLNADVYTLCNGCHTKIKATAENAKVKHGALTSGGKCVSCHNPHAANVEKLLVQLPFDLCVNCHSQEGLKDDKGVTLTNFSKLLAANKVWHAPVANKDCSACHMTHGSPNFRLLVEDYPAKFYAPYDPKNYALCFTCHNDKVAATAETTTLTNFRDGSRNLHFLHVNKTERGRTCRACHEVHASPFDHQIREKTPFGSSGWGLNVGWQKTATGGQCAKTCHDTKPYSNKTVATKK</sequence>
<dbReference type="SUPFAM" id="SSF48695">
    <property type="entry name" value="Multiheme cytochromes"/>
    <property type="match status" value="1"/>
</dbReference>
<evidence type="ECO:0000313" key="3">
    <source>
        <dbReference type="EMBL" id="BDG10298.1"/>
    </source>
</evidence>
<feature type="domain" description="Doubled CXXCH motif" evidence="2">
    <location>
        <begin position="157"/>
        <end position="195"/>
    </location>
</feature>
<feature type="domain" description="Doubled CXXCH motif" evidence="2">
    <location>
        <begin position="109"/>
        <end position="147"/>
    </location>
</feature>
<organism evidence="3 4">
    <name type="scientific">Anaeromyxobacter paludicola</name>
    <dbReference type="NCBI Taxonomy" id="2918171"/>
    <lineage>
        <taxon>Bacteria</taxon>
        <taxon>Pseudomonadati</taxon>
        <taxon>Myxococcota</taxon>
        <taxon>Myxococcia</taxon>
        <taxon>Myxococcales</taxon>
        <taxon>Cystobacterineae</taxon>
        <taxon>Anaeromyxobacteraceae</taxon>
        <taxon>Anaeromyxobacter</taxon>
    </lineage>
</organism>
<dbReference type="Gene3D" id="3.90.10.10">
    <property type="entry name" value="Cytochrome C3"/>
    <property type="match status" value="1"/>
</dbReference>
<dbReference type="Gene3D" id="1.10.1130.10">
    <property type="entry name" value="Flavocytochrome C3, Chain A"/>
    <property type="match status" value="1"/>
</dbReference>
<feature type="domain" description="Doubled CXXCH motif" evidence="2">
    <location>
        <begin position="220"/>
        <end position="271"/>
    </location>
</feature>
<gene>
    <name evidence="3" type="ORF">AMPC_34110</name>
</gene>
<dbReference type="RefSeq" id="WP_248342720.1">
    <property type="nucleotide sequence ID" value="NZ_AP025592.1"/>
</dbReference>
<reference evidence="4" key="1">
    <citation type="journal article" date="2022" name="Int. J. Syst. Evol. Microbiol.">
        <title>Anaeromyxobacter oryzae sp. nov., Anaeromyxobacter diazotrophicus sp. nov. and Anaeromyxobacter paludicola sp. nov., isolated from paddy soils.</title>
        <authorList>
            <person name="Itoh H."/>
            <person name="Xu Z."/>
            <person name="Mise K."/>
            <person name="Masuda Y."/>
            <person name="Ushijima N."/>
            <person name="Hayakawa C."/>
            <person name="Shiratori Y."/>
            <person name="Senoo K."/>
        </authorList>
    </citation>
    <scope>NUCLEOTIDE SEQUENCE [LARGE SCALE GENOMIC DNA]</scope>
    <source>
        <strain evidence="4">Red630</strain>
    </source>
</reference>
<dbReference type="EMBL" id="AP025592">
    <property type="protein sequence ID" value="BDG10298.1"/>
    <property type="molecule type" value="Genomic_DNA"/>
</dbReference>
<dbReference type="NCBIfam" id="TIGR01905">
    <property type="entry name" value="paired_CXXCH_1"/>
    <property type="match status" value="4"/>
</dbReference>
<evidence type="ECO:0000313" key="4">
    <source>
        <dbReference type="Proteomes" id="UP001162734"/>
    </source>
</evidence>
<feature type="domain" description="Doubled CXXCH motif" evidence="2">
    <location>
        <begin position="61"/>
        <end position="99"/>
    </location>
</feature>
<feature type="chain" id="PRO_5046097948" description="Doubled CXXCH motif domain-containing protein" evidence="1">
    <location>
        <begin position="24"/>
        <end position="364"/>
    </location>
</feature>
<dbReference type="InterPro" id="IPR036280">
    <property type="entry name" value="Multihaem_cyt_sf"/>
</dbReference>
<evidence type="ECO:0000259" key="2">
    <source>
        <dbReference type="Pfam" id="PF09699"/>
    </source>
</evidence>
<name>A0ABN6NAL6_9BACT</name>
<proteinExistence type="predicted"/>
<keyword evidence="1" id="KW-0732">Signal</keyword>
<dbReference type="Proteomes" id="UP001162734">
    <property type="component" value="Chromosome"/>
</dbReference>
<dbReference type="PANTHER" id="PTHR39425">
    <property type="entry name" value="LIPOPROTEIN CYTOCHROME C"/>
    <property type="match status" value="1"/>
</dbReference>
<keyword evidence="4" id="KW-1185">Reference proteome</keyword>